<accession>A0A2V3IZW4</accession>
<dbReference type="OrthoDB" id="304402at2759"/>
<dbReference type="AlphaFoldDB" id="A0A2V3IZW4"/>
<evidence type="ECO:0000313" key="3">
    <source>
        <dbReference type="Proteomes" id="UP000247409"/>
    </source>
</evidence>
<feature type="region of interest" description="Disordered" evidence="1">
    <location>
        <begin position="24"/>
        <end position="43"/>
    </location>
</feature>
<comment type="caution">
    <text evidence="2">The sequence shown here is derived from an EMBL/GenBank/DDBJ whole genome shotgun (WGS) entry which is preliminary data.</text>
</comment>
<reference evidence="2 3" key="1">
    <citation type="journal article" date="2018" name="Mol. Biol. Evol.">
        <title>Analysis of the draft genome of the red seaweed Gracilariopsis chorda provides insights into genome size evolution in Rhodophyta.</title>
        <authorList>
            <person name="Lee J."/>
            <person name="Yang E.C."/>
            <person name="Graf L."/>
            <person name="Yang J.H."/>
            <person name="Qiu H."/>
            <person name="Zel Zion U."/>
            <person name="Chan C.X."/>
            <person name="Stephens T.G."/>
            <person name="Weber A.P.M."/>
            <person name="Boo G.H."/>
            <person name="Boo S.M."/>
            <person name="Kim K.M."/>
            <person name="Shin Y."/>
            <person name="Jung M."/>
            <person name="Lee S.J."/>
            <person name="Yim H.S."/>
            <person name="Lee J.H."/>
            <person name="Bhattacharya D."/>
            <person name="Yoon H.S."/>
        </authorList>
    </citation>
    <scope>NUCLEOTIDE SEQUENCE [LARGE SCALE GENOMIC DNA]</scope>
    <source>
        <strain evidence="2 3">SKKU-2015</strain>
        <tissue evidence="2">Whole body</tissue>
    </source>
</reference>
<evidence type="ECO:0008006" key="4">
    <source>
        <dbReference type="Google" id="ProtNLM"/>
    </source>
</evidence>
<dbReference type="InterPro" id="IPR016024">
    <property type="entry name" value="ARM-type_fold"/>
</dbReference>
<dbReference type="InterPro" id="IPR014825">
    <property type="entry name" value="DNA_alkylation"/>
</dbReference>
<dbReference type="SUPFAM" id="SSF48371">
    <property type="entry name" value="ARM repeat"/>
    <property type="match status" value="1"/>
</dbReference>
<protein>
    <recommendedName>
        <fullName evidence="4">DNA alkylation repair enzyme</fullName>
    </recommendedName>
</protein>
<proteinExistence type="predicted"/>
<evidence type="ECO:0000313" key="2">
    <source>
        <dbReference type="EMBL" id="PXF47593.1"/>
    </source>
</evidence>
<dbReference type="Proteomes" id="UP000247409">
    <property type="component" value="Unassembled WGS sequence"/>
</dbReference>
<evidence type="ECO:0000256" key="1">
    <source>
        <dbReference type="SAM" id="MobiDB-lite"/>
    </source>
</evidence>
<dbReference type="CDD" id="cd06561">
    <property type="entry name" value="AlkD_like"/>
    <property type="match status" value="1"/>
</dbReference>
<dbReference type="Gene3D" id="1.25.10.90">
    <property type="match status" value="1"/>
</dbReference>
<dbReference type="PANTHER" id="PTHR34070">
    <property type="entry name" value="ARMADILLO-TYPE FOLD"/>
    <property type="match status" value="1"/>
</dbReference>
<gene>
    <name evidence="2" type="ORF">BWQ96_02572</name>
</gene>
<keyword evidence="3" id="KW-1185">Reference proteome</keyword>
<name>A0A2V3IZW4_9FLOR</name>
<organism evidence="2 3">
    <name type="scientific">Gracilariopsis chorda</name>
    <dbReference type="NCBI Taxonomy" id="448386"/>
    <lineage>
        <taxon>Eukaryota</taxon>
        <taxon>Rhodophyta</taxon>
        <taxon>Florideophyceae</taxon>
        <taxon>Rhodymeniophycidae</taxon>
        <taxon>Gracilariales</taxon>
        <taxon>Gracilariaceae</taxon>
        <taxon>Gracilariopsis</taxon>
    </lineage>
</organism>
<dbReference type="Pfam" id="PF08713">
    <property type="entry name" value="DNA_alkylation"/>
    <property type="match status" value="1"/>
</dbReference>
<dbReference type="PANTHER" id="PTHR34070:SF1">
    <property type="entry name" value="DNA ALKYLATION REPAIR PROTEIN"/>
    <property type="match status" value="1"/>
</dbReference>
<sequence>MSCHPSFASFAPSRPITRSISARRCLSGHHSSQRSKRPLTVSARSNKSAFRLVKDLQSRLENAADPSERYWMERYLRNELPCRGLHIPVVVGTVKKWAKDHQLSNRTSTSSDIAFDERVLRAMFESPFSEDKIAATVYANAVMLPSGTLNLDRLALFEELFAEDLIRPWSTVDSLCGRVLCKMIGAHGDEVVHRISSWKSAENVWKARSSVVAFIKHAKNERYRDQIWENSSCVIKRPERFAKTSVGWILREVSKHDEGFMLRFVEQFKTHMSLEAVRNATKYCEVDTKKRLVQMVKDSCSD</sequence>
<dbReference type="EMBL" id="NBIV01000022">
    <property type="protein sequence ID" value="PXF47593.1"/>
    <property type="molecule type" value="Genomic_DNA"/>
</dbReference>